<protein>
    <submittedName>
        <fullName evidence="1">Uncharacterized protein</fullName>
    </submittedName>
</protein>
<dbReference type="Gene3D" id="3.40.50.1000">
    <property type="entry name" value="HAD superfamily/HAD-like"/>
    <property type="match status" value="1"/>
</dbReference>
<dbReference type="RefSeq" id="WP_147342802.1">
    <property type="nucleotide sequence ID" value="NZ_DAWDTF010000007.1"/>
</dbReference>
<dbReference type="Proteomes" id="UP001198806">
    <property type="component" value="Unassembled WGS sequence"/>
</dbReference>
<organism evidence="1 2">
    <name type="scientific">Parabacteroides distasonis</name>
    <dbReference type="NCBI Taxonomy" id="823"/>
    <lineage>
        <taxon>Bacteria</taxon>
        <taxon>Pseudomonadati</taxon>
        <taxon>Bacteroidota</taxon>
        <taxon>Bacteroidia</taxon>
        <taxon>Bacteroidales</taxon>
        <taxon>Tannerellaceae</taxon>
        <taxon>Parabacteroides</taxon>
    </lineage>
</organism>
<dbReference type="InterPro" id="IPR023214">
    <property type="entry name" value="HAD_sf"/>
</dbReference>
<dbReference type="SUPFAM" id="SSF56784">
    <property type="entry name" value="HAD-like"/>
    <property type="match status" value="1"/>
</dbReference>
<evidence type="ECO:0000313" key="2">
    <source>
        <dbReference type="Proteomes" id="UP001198806"/>
    </source>
</evidence>
<sequence length="641" mass="74880">MNSVTYSFDLFDTCFVRACGFPKNVFDLLAYRTLGENCDESMLADFALIRVKGEQTARNLSDKEEVSLMDIYQYCSFKGLTSLSNEAIAEIEMEVEREQLCSVRSIWERINYLHDRGENIYYISDMYLPASFLKDLLVTHGFWKEGDRLYVSSTYGVTKRSGNLYKLIADENQLTFSRWYHCGDNRHSDYKMPQQWGIRVELIKHKFSVYECCLLRPDIFPGLFVSQHMAAISKAVRLSLQDDVVNDFASDLIAPLYVPFVFSILSDASKRGINRIFFLARDGYILHVIAKRLSKQFPKLELDYLYVSRASLYFPGIREVTTDNLECFFQTYYQMIAVTSSLRDVLSEFICDDVCDRLVDTLPMVGQCGRAREAFEVLLHSEEAIKILQTYHDEQRALILAYFGEKGLADENASTAIVDVRGTRHCHQVINTILQDAGYPPTFGYYLEVADDRKNITEAGSYQALLYKERMLKSQRLKYIVELRNVFEQYFSAAPTARTICYMWKEGKVRPMFTREVVPAETLELVRKHELVMMIYADLFMNNYLYKQIESVLLRSLDVLGKFAGSPSAHYLKALVGRRVGCMNNNNRYIIKKITWRDFGQYRIDWWRGAFFYTFRFPFSRRIVDFMYRIKNKLKNYDVYK</sequence>
<reference evidence="1" key="1">
    <citation type="submission" date="2021-10" db="EMBL/GenBank/DDBJ databases">
        <title>Collection of gut derived symbiotic bacterial strains cultured from healthy donors.</title>
        <authorList>
            <person name="Lin H."/>
            <person name="Littmann E."/>
            <person name="Kohout C."/>
            <person name="Pamer E.G."/>
        </authorList>
    </citation>
    <scope>NUCLEOTIDE SEQUENCE</scope>
    <source>
        <strain evidence="1">DFI.2.94</strain>
    </source>
</reference>
<comment type="caution">
    <text evidence="1">The sequence shown here is derived from an EMBL/GenBank/DDBJ whole genome shotgun (WGS) entry which is preliminary data.</text>
</comment>
<dbReference type="InterPro" id="IPR036412">
    <property type="entry name" value="HAD-like_sf"/>
</dbReference>
<name>A0AAP2VM07_PARDI</name>
<accession>A0AAP2VM07</accession>
<dbReference type="EMBL" id="JAJCNI010000022">
    <property type="protein sequence ID" value="MCB6519348.1"/>
    <property type="molecule type" value="Genomic_DNA"/>
</dbReference>
<proteinExistence type="predicted"/>
<evidence type="ECO:0000313" key="1">
    <source>
        <dbReference type="EMBL" id="MCB6519348.1"/>
    </source>
</evidence>
<gene>
    <name evidence="1" type="ORF">LI194_16285</name>
</gene>
<dbReference type="AlphaFoldDB" id="A0AAP2VM07"/>